<evidence type="ECO:0000313" key="2">
    <source>
        <dbReference type="Proteomes" id="UP001150581"/>
    </source>
</evidence>
<name>A0ACC1HZL4_9FUNG</name>
<dbReference type="Proteomes" id="UP001150581">
    <property type="component" value="Unassembled WGS sequence"/>
</dbReference>
<organism evidence="1 2">
    <name type="scientific">Kickxella alabastrina</name>
    <dbReference type="NCBI Taxonomy" id="61397"/>
    <lineage>
        <taxon>Eukaryota</taxon>
        <taxon>Fungi</taxon>
        <taxon>Fungi incertae sedis</taxon>
        <taxon>Zoopagomycota</taxon>
        <taxon>Kickxellomycotina</taxon>
        <taxon>Kickxellomycetes</taxon>
        <taxon>Kickxellales</taxon>
        <taxon>Kickxellaceae</taxon>
        <taxon>Kickxella</taxon>
    </lineage>
</organism>
<gene>
    <name evidence="1" type="ORF">LPJ66_010964</name>
</gene>
<proteinExistence type="predicted"/>
<sequence length="149" mass="16440">MDNVVWHPTQPIIIGILDWELSTLGNPRTDLANMLQPLLVPFSSSNAMHSILIGLNGAPAAEGSPSEERLLRRYCRLMGREYPLEGWEFAKVFGLFRNTVIQQGVAARVATGQASSSFAHLVGNLFLQTMATTMEIVDKLDSKARKSKL</sequence>
<comment type="caution">
    <text evidence="1">The sequence shown here is derived from an EMBL/GenBank/DDBJ whole genome shotgun (WGS) entry which is preliminary data.</text>
</comment>
<reference evidence="1" key="1">
    <citation type="submission" date="2022-07" db="EMBL/GenBank/DDBJ databases">
        <title>Phylogenomic reconstructions and comparative analyses of Kickxellomycotina fungi.</title>
        <authorList>
            <person name="Reynolds N.K."/>
            <person name="Stajich J.E."/>
            <person name="Barry K."/>
            <person name="Grigoriev I.V."/>
            <person name="Crous P."/>
            <person name="Smith M.E."/>
        </authorList>
    </citation>
    <scope>NUCLEOTIDE SEQUENCE</scope>
    <source>
        <strain evidence="1">Benny 63K</strain>
    </source>
</reference>
<evidence type="ECO:0000313" key="1">
    <source>
        <dbReference type="EMBL" id="KAJ1883698.1"/>
    </source>
</evidence>
<dbReference type="EMBL" id="JANBPG010003094">
    <property type="protein sequence ID" value="KAJ1883698.1"/>
    <property type="molecule type" value="Genomic_DNA"/>
</dbReference>
<accession>A0ACC1HZL4</accession>
<protein>
    <submittedName>
        <fullName evidence="1">Uncharacterized protein</fullName>
    </submittedName>
</protein>
<keyword evidence="2" id="KW-1185">Reference proteome</keyword>